<proteinExistence type="predicted"/>
<sequence>MYQVLLNLLLLFTTVNLFTMVTGDTECPTVVTHDDRRTNKNKLRIVQYNVE</sequence>
<dbReference type="EMBL" id="MN740254">
    <property type="protein sequence ID" value="QHT96252.1"/>
    <property type="molecule type" value="Genomic_DNA"/>
</dbReference>
<reference evidence="1" key="1">
    <citation type="journal article" date="2020" name="Nature">
        <title>Giant virus diversity and host interactions through global metagenomics.</title>
        <authorList>
            <person name="Schulz F."/>
            <person name="Roux S."/>
            <person name="Paez-Espino D."/>
            <person name="Jungbluth S."/>
            <person name="Walsh D.A."/>
            <person name="Denef V.J."/>
            <person name="McMahon K.D."/>
            <person name="Konstantinidis K.T."/>
            <person name="Eloe-Fadrosh E.A."/>
            <person name="Kyrpides N.C."/>
            <person name="Woyke T."/>
        </authorList>
    </citation>
    <scope>NUCLEOTIDE SEQUENCE</scope>
    <source>
        <strain evidence="1">GVMAG-M-3300024302-11</strain>
    </source>
</reference>
<dbReference type="AlphaFoldDB" id="A0A6C0IT83"/>
<organism evidence="1">
    <name type="scientific">viral metagenome</name>
    <dbReference type="NCBI Taxonomy" id="1070528"/>
    <lineage>
        <taxon>unclassified sequences</taxon>
        <taxon>metagenomes</taxon>
        <taxon>organismal metagenomes</taxon>
    </lineage>
</organism>
<accession>A0A6C0IT83</accession>
<name>A0A6C0IT83_9ZZZZ</name>
<evidence type="ECO:0000313" key="1">
    <source>
        <dbReference type="EMBL" id="QHT96252.1"/>
    </source>
</evidence>
<protein>
    <submittedName>
        <fullName evidence="1">Uncharacterized protein</fullName>
    </submittedName>
</protein>